<dbReference type="Proteomes" id="UP001056384">
    <property type="component" value="Chromosome 3"/>
</dbReference>
<evidence type="ECO:0000313" key="3">
    <source>
        <dbReference type="Proteomes" id="UP001056384"/>
    </source>
</evidence>
<reference evidence="2" key="1">
    <citation type="submission" date="2022-06" db="EMBL/GenBank/DDBJ databases">
        <title>Complete genome sequences of two strains of the flax pathogen Septoria linicola.</title>
        <authorList>
            <person name="Lapalu N."/>
            <person name="Simon A."/>
            <person name="Demenou B."/>
            <person name="Paumier D."/>
            <person name="Guillot M.-P."/>
            <person name="Gout L."/>
            <person name="Valade R."/>
        </authorList>
    </citation>
    <scope>NUCLEOTIDE SEQUENCE</scope>
    <source>
        <strain evidence="2">SE15195</strain>
    </source>
</reference>
<organism evidence="2 3">
    <name type="scientific">Septoria linicola</name>
    <dbReference type="NCBI Taxonomy" id="215465"/>
    <lineage>
        <taxon>Eukaryota</taxon>
        <taxon>Fungi</taxon>
        <taxon>Dikarya</taxon>
        <taxon>Ascomycota</taxon>
        <taxon>Pezizomycotina</taxon>
        <taxon>Dothideomycetes</taxon>
        <taxon>Dothideomycetidae</taxon>
        <taxon>Mycosphaerellales</taxon>
        <taxon>Mycosphaerellaceae</taxon>
        <taxon>Septoria</taxon>
    </lineage>
</organism>
<sequence length="209" mass="23504">MAGTLFITAASADFKIVNRLLLHLRDWAHESGDRFYVVTSRDTADPDDQLSDLRSTETTQGDITAENWQNVWAGATIAELTAFCLEAVQKGTKRRCPGLFLALDEQGVTDETVIVFYQIFDSDIEISGPKLTTGDGFKKVRMPWSAAYLMWCNLEIANMNFEEFADNQEIPDDGGWYETGGLASYDGLDEQQHRNREVEIARFESEGRA</sequence>
<gene>
    <name evidence="2" type="ORF">Slin15195_G041060</name>
</gene>
<accession>A0A9Q9ARL7</accession>
<dbReference type="OrthoDB" id="2884623at2759"/>
<proteinExistence type="predicted"/>
<evidence type="ECO:0000259" key="1">
    <source>
        <dbReference type="Pfam" id="PF21962"/>
    </source>
</evidence>
<protein>
    <recommendedName>
        <fullName evidence="1">DUF6924 domain-containing protein</fullName>
    </recommendedName>
</protein>
<name>A0A9Q9ARL7_9PEZI</name>
<feature type="domain" description="DUF6924" evidence="1">
    <location>
        <begin position="70"/>
        <end position="169"/>
    </location>
</feature>
<dbReference type="InterPro" id="IPR053832">
    <property type="entry name" value="DUF6924"/>
</dbReference>
<evidence type="ECO:0000313" key="2">
    <source>
        <dbReference type="EMBL" id="USW50787.1"/>
    </source>
</evidence>
<dbReference type="AlphaFoldDB" id="A0A9Q9ARL7"/>
<keyword evidence="3" id="KW-1185">Reference proteome</keyword>
<dbReference type="Pfam" id="PF21962">
    <property type="entry name" value="DUF6924"/>
    <property type="match status" value="1"/>
</dbReference>
<dbReference type="EMBL" id="CP099420">
    <property type="protein sequence ID" value="USW50787.1"/>
    <property type="molecule type" value="Genomic_DNA"/>
</dbReference>